<dbReference type="Pfam" id="PF21699">
    <property type="entry name" value="TM1266-like"/>
    <property type="match status" value="1"/>
</dbReference>
<dbReference type="InterPro" id="IPR023860">
    <property type="entry name" value="FeFe-hyd_TM1266"/>
</dbReference>
<dbReference type="InterPro" id="IPR045865">
    <property type="entry name" value="ACT-like_dom_sf"/>
</dbReference>
<dbReference type="OrthoDB" id="9796135at2"/>
<protein>
    <submittedName>
        <fullName evidence="1">Putative iron-only hydrogenase system regulator</fullName>
    </submittedName>
</protein>
<dbReference type="AlphaFoldDB" id="A0A1M5N1N8"/>
<dbReference type="EMBL" id="FQWY01000014">
    <property type="protein sequence ID" value="SHG83474.1"/>
    <property type="molecule type" value="Genomic_DNA"/>
</dbReference>
<dbReference type="Proteomes" id="UP000242329">
    <property type="component" value="Unassembled WGS sequence"/>
</dbReference>
<sequence length="82" mass="8793">MDKRLGVIGIVVEDRNLAGEVNRIISEYADIIIGRMGVPYKEKEVSVISLIVDGTTDQIGALTGKLGNIPGVNVKSALTRNK</sequence>
<dbReference type="Gene3D" id="3.30.70.1150">
    <property type="entry name" value="ACT-like. Chain A, domain 2"/>
    <property type="match status" value="1"/>
</dbReference>
<dbReference type="InterPro" id="IPR027271">
    <property type="entry name" value="Acetolactate_synth/TF_NikR_C"/>
</dbReference>
<dbReference type="RefSeq" id="WP_073091116.1">
    <property type="nucleotide sequence ID" value="NZ_FQWY01000014.1"/>
</dbReference>
<name>A0A1M5N1N8_9FIRM</name>
<proteinExistence type="predicted"/>
<reference evidence="2" key="1">
    <citation type="submission" date="2016-11" db="EMBL/GenBank/DDBJ databases">
        <authorList>
            <person name="Varghese N."/>
            <person name="Submissions S."/>
        </authorList>
    </citation>
    <scope>NUCLEOTIDE SEQUENCE [LARGE SCALE GENOMIC DNA]</scope>
    <source>
        <strain evidence="2">DSM 11003</strain>
    </source>
</reference>
<keyword evidence="2" id="KW-1185">Reference proteome</keyword>
<gene>
    <name evidence="1" type="ORF">SAMN02745221_01076</name>
</gene>
<organism evidence="1 2">
    <name type="scientific">Thermosyntropha lipolytica DSM 11003</name>
    <dbReference type="NCBI Taxonomy" id="1123382"/>
    <lineage>
        <taxon>Bacteria</taxon>
        <taxon>Bacillati</taxon>
        <taxon>Bacillota</taxon>
        <taxon>Clostridia</taxon>
        <taxon>Eubacteriales</taxon>
        <taxon>Syntrophomonadaceae</taxon>
        <taxon>Thermosyntropha</taxon>
    </lineage>
</organism>
<evidence type="ECO:0000313" key="1">
    <source>
        <dbReference type="EMBL" id="SHG83474.1"/>
    </source>
</evidence>
<evidence type="ECO:0000313" key="2">
    <source>
        <dbReference type="Proteomes" id="UP000242329"/>
    </source>
</evidence>
<dbReference type="SUPFAM" id="SSF55021">
    <property type="entry name" value="ACT-like"/>
    <property type="match status" value="1"/>
</dbReference>
<dbReference type="STRING" id="1123382.SAMN02745221_01076"/>
<dbReference type="NCBIfam" id="TIGR03959">
    <property type="entry name" value="hyd_TM1266"/>
    <property type="match status" value="1"/>
</dbReference>
<accession>A0A1M5N1N8</accession>